<reference evidence="2 3" key="1">
    <citation type="journal article" date="2016" name="Genome Biol. Evol.">
        <title>Divergent and convergent evolution of fungal pathogenicity.</title>
        <authorList>
            <person name="Shang Y."/>
            <person name="Xiao G."/>
            <person name="Zheng P."/>
            <person name="Cen K."/>
            <person name="Zhan S."/>
            <person name="Wang C."/>
        </authorList>
    </citation>
    <scope>NUCLEOTIDE SEQUENCE [LARGE SCALE GENOMIC DNA]</scope>
    <source>
        <strain evidence="2 3">RCEF 264</strain>
    </source>
</reference>
<organism evidence="2 3">
    <name type="scientific">Niveomyces insectorum RCEF 264</name>
    <dbReference type="NCBI Taxonomy" id="1081102"/>
    <lineage>
        <taxon>Eukaryota</taxon>
        <taxon>Fungi</taxon>
        <taxon>Dikarya</taxon>
        <taxon>Ascomycota</taxon>
        <taxon>Pezizomycotina</taxon>
        <taxon>Sordariomycetes</taxon>
        <taxon>Hypocreomycetidae</taxon>
        <taxon>Hypocreales</taxon>
        <taxon>Cordycipitaceae</taxon>
        <taxon>Niveomyces</taxon>
    </lineage>
</organism>
<keyword evidence="3" id="KW-1185">Reference proteome</keyword>
<feature type="region of interest" description="Disordered" evidence="1">
    <location>
        <begin position="58"/>
        <end position="82"/>
    </location>
</feature>
<dbReference type="Proteomes" id="UP000076874">
    <property type="component" value="Unassembled WGS sequence"/>
</dbReference>
<sequence length="108" mass="11289">MVSPQSCDVGNDSGKVTLDFIANFIAEKVEFIPESRRSRERLVGLTAAIRQPAKGDKHLGRLYGGRPEAAGSGGGEGFGDGGRAAAAAAVVGRWRSVEVGGSRLVEIY</sequence>
<proteinExistence type="predicted"/>
<accession>A0A167VG49</accession>
<dbReference type="AlphaFoldDB" id="A0A167VG49"/>
<evidence type="ECO:0000313" key="2">
    <source>
        <dbReference type="EMBL" id="OAA62577.1"/>
    </source>
</evidence>
<dbReference type="EMBL" id="AZHD01000006">
    <property type="protein sequence ID" value="OAA62577.1"/>
    <property type="molecule type" value="Genomic_DNA"/>
</dbReference>
<feature type="compositionally biased region" description="Gly residues" evidence="1">
    <location>
        <begin position="71"/>
        <end position="82"/>
    </location>
</feature>
<name>A0A167VG49_9HYPO</name>
<gene>
    <name evidence="2" type="ORF">SPI_04117</name>
</gene>
<comment type="caution">
    <text evidence="2">The sequence shown here is derived from an EMBL/GenBank/DDBJ whole genome shotgun (WGS) entry which is preliminary data.</text>
</comment>
<evidence type="ECO:0000256" key="1">
    <source>
        <dbReference type="SAM" id="MobiDB-lite"/>
    </source>
</evidence>
<evidence type="ECO:0000313" key="3">
    <source>
        <dbReference type="Proteomes" id="UP000076874"/>
    </source>
</evidence>
<protein>
    <submittedName>
        <fullName evidence="2">Uncharacterized protein</fullName>
    </submittedName>
</protein>